<dbReference type="Proteomes" id="UP000797356">
    <property type="component" value="Chromosome 13"/>
</dbReference>
<gene>
    <name evidence="3" type="ORF">COCNU_13G004070</name>
</gene>
<dbReference type="PROSITE" id="PS50222">
    <property type="entry name" value="EF_HAND_2"/>
    <property type="match status" value="1"/>
</dbReference>
<dbReference type="Gene3D" id="1.10.238.10">
    <property type="entry name" value="EF-hand"/>
    <property type="match status" value="1"/>
</dbReference>
<dbReference type="EMBL" id="CM017884">
    <property type="protein sequence ID" value="KAG1366617.1"/>
    <property type="molecule type" value="Genomic_DNA"/>
</dbReference>
<dbReference type="GO" id="GO:0005509">
    <property type="term" value="F:calcium ion binding"/>
    <property type="evidence" value="ECO:0007669"/>
    <property type="project" value="InterPro"/>
</dbReference>
<evidence type="ECO:0000313" key="3">
    <source>
        <dbReference type="EMBL" id="KAG1366617.1"/>
    </source>
</evidence>
<reference evidence="3" key="2">
    <citation type="submission" date="2019-07" db="EMBL/GenBank/DDBJ databases">
        <authorList>
            <person name="Yang Y."/>
            <person name="Bocs S."/>
            <person name="Baudouin L."/>
        </authorList>
    </citation>
    <scope>NUCLEOTIDE SEQUENCE</scope>
    <source>
        <tissue evidence="3">Spear leaf of Hainan Tall coconut</tissue>
    </source>
</reference>
<organism evidence="3 4">
    <name type="scientific">Cocos nucifera</name>
    <name type="common">Coconut palm</name>
    <dbReference type="NCBI Taxonomy" id="13894"/>
    <lineage>
        <taxon>Eukaryota</taxon>
        <taxon>Viridiplantae</taxon>
        <taxon>Streptophyta</taxon>
        <taxon>Embryophyta</taxon>
        <taxon>Tracheophyta</taxon>
        <taxon>Spermatophyta</taxon>
        <taxon>Magnoliopsida</taxon>
        <taxon>Liliopsida</taxon>
        <taxon>Arecaceae</taxon>
        <taxon>Arecoideae</taxon>
        <taxon>Cocoseae</taxon>
        <taxon>Attaleinae</taxon>
        <taxon>Cocos</taxon>
    </lineage>
</organism>
<name>A0A8K0NBD3_COCNU</name>
<reference evidence="3" key="1">
    <citation type="journal article" date="2017" name="Gigascience">
        <title>The genome draft of coconut (Cocos nucifera).</title>
        <authorList>
            <person name="Xiao Y."/>
            <person name="Xu P."/>
            <person name="Fan H."/>
            <person name="Baudouin L."/>
            <person name="Xia W."/>
            <person name="Bocs S."/>
            <person name="Xu J."/>
            <person name="Li Q."/>
            <person name="Guo A."/>
            <person name="Zhou L."/>
            <person name="Li J."/>
            <person name="Wu Y."/>
            <person name="Ma Z."/>
            <person name="Armero A."/>
            <person name="Issali A.E."/>
            <person name="Liu N."/>
            <person name="Peng M."/>
            <person name="Yang Y."/>
        </authorList>
    </citation>
    <scope>NUCLEOTIDE SEQUENCE</scope>
    <source>
        <tissue evidence="3">Spear leaf of Hainan Tall coconut</tissue>
    </source>
</reference>
<keyword evidence="1" id="KW-0106">Calcium</keyword>
<comment type="caution">
    <text evidence="3">The sequence shown here is derived from an EMBL/GenBank/DDBJ whole genome shotgun (WGS) entry which is preliminary data.</text>
</comment>
<dbReference type="OrthoDB" id="1914225at2759"/>
<dbReference type="InterPro" id="IPR002048">
    <property type="entry name" value="EF_hand_dom"/>
</dbReference>
<dbReference type="Pfam" id="PF13202">
    <property type="entry name" value="EF-hand_5"/>
    <property type="match status" value="1"/>
</dbReference>
<dbReference type="PROSITE" id="PS00018">
    <property type="entry name" value="EF_HAND_1"/>
    <property type="match status" value="1"/>
</dbReference>
<evidence type="ECO:0000313" key="4">
    <source>
        <dbReference type="Proteomes" id="UP000797356"/>
    </source>
</evidence>
<dbReference type="InterPro" id="IPR011992">
    <property type="entry name" value="EF-hand-dom_pair"/>
</dbReference>
<dbReference type="AlphaFoldDB" id="A0A8K0NBD3"/>
<keyword evidence="4" id="KW-1185">Reference proteome</keyword>
<sequence>MNEQQFKDWLRRVDLNGDGRISRDELKQTLHDLEINWATLKAWWAVLRNDLNRNHCIDGELEIKKLKKYAAKHWGIVVSA</sequence>
<feature type="domain" description="EF-hand" evidence="2">
    <location>
        <begin position="1"/>
        <end position="36"/>
    </location>
</feature>
<evidence type="ECO:0000259" key="2">
    <source>
        <dbReference type="PROSITE" id="PS50222"/>
    </source>
</evidence>
<accession>A0A8K0NBD3</accession>
<evidence type="ECO:0000256" key="1">
    <source>
        <dbReference type="ARBA" id="ARBA00022837"/>
    </source>
</evidence>
<proteinExistence type="predicted"/>
<dbReference type="InterPro" id="IPR018247">
    <property type="entry name" value="EF_Hand_1_Ca_BS"/>
</dbReference>
<dbReference type="SUPFAM" id="SSF47473">
    <property type="entry name" value="EF-hand"/>
    <property type="match status" value="1"/>
</dbReference>
<protein>
    <submittedName>
        <fullName evidence="3">Calmodulin-1</fullName>
    </submittedName>
</protein>
<dbReference type="SMART" id="SM00054">
    <property type="entry name" value="EFh"/>
    <property type="match status" value="1"/>
</dbReference>